<sequence length="136" mass="14797">MRPCDPFDLPDWLGTAEVTWSAVSTDRGGHRVRGELSAGAQLMPCDLFAVDQAWPAPVADDVLRHEVHTAWRSGEVVLATEQERLLILTPGVCFAPADALEAVRRLARAVAAQPEHYVVALRLDAWATRGTSADRG</sequence>
<keyword evidence="2" id="KW-1185">Reference proteome</keyword>
<evidence type="ECO:0000313" key="1">
    <source>
        <dbReference type="EMBL" id="GAA1092324.1"/>
    </source>
</evidence>
<comment type="caution">
    <text evidence="1">The sequence shown here is derived from an EMBL/GenBank/DDBJ whole genome shotgun (WGS) entry which is preliminary data.</text>
</comment>
<protein>
    <submittedName>
        <fullName evidence="1">Uncharacterized protein</fullName>
    </submittedName>
</protein>
<dbReference type="EMBL" id="BAAALG010000002">
    <property type="protein sequence ID" value="GAA1092324.1"/>
    <property type="molecule type" value="Genomic_DNA"/>
</dbReference>
<reference evidence="1 2" key="1">
    <citation type="journal article" date="2019" name="Int. J. Syst. Evol. Microbiol.">
        <title>The Global Catalogue of Microorganisms (GCM) 10K type strain sequencing project: providing services to taxonomists for standard genome sequencing and annotation.</title>
        <authorList>
            <consortium name="The Broad Institute Genomics Platform"/>
            <consortium name="The Broad Institute Genome Sequencing Center for Infectious Disease"/>
            <person name="Wu L."/>
            <person name="Ma J."/>
        </authorList>
    </citation>
    <scope>NUCLEOTIDE SEQUENCE [LARGE SCALE GENOMIC DNA]</scope>
    <source>
        <strain evidence="1 2">JCM 13008</strain>
    </source>
</reference>
<gene>
    <name evidence="1" type="ORF">GCM10009668_04110</name>
</gene>
<evidence type="ECO:0000313" key="2">
    <source>
        <dbReference type="Proteomes" id="UP001501581"/>
    </source>
</evidence>
<accession>A0ABN1TL03</accession>
<proteinExistence type="predicted"/>
<dbReference type="Proteomes" id="UP001501581">
    <property type="component" value="Unassembled WGS sequence"/>
</dbReference>
<name>A0ABN1TL03_9ACTN</name>
<dbReference type="RefSeq" id="WP_343990839.1">
    <property type="nucleotide sequence ID" value="NZ_BAAALG010000002.1"/>
</dbReference>
<organism evidence="1 2">
    <name type="scientific">Nocardioides dubius</name>
    <dbReference type="NCBI Taxonomy" id="317019"/>
    <lineage>
        <taxon>Bacteria</taxon>
        <taxon>Bacillati</taxon>
        <taxon>Actinomycetota</taxon>
        <taxon>Actinomycetes</taxon>
        <taxon>Propionibacteriales</taxon>
        <taxon>Nocardioidaceae</taxon>
        <taxon>Nocardioides</taxon>
    </lineage>
</organism>